<dbReference type="EMBL" id="MU393448">
    <property type="protein sequence ID" value="KAI4867329.1"/>
    <property type="molecule type" value="Genomic_DNA"/>
</dbReference>
<sequence>MADRVPALTSPGSSDTAMEGHSRPAKMAALTFGHAHDLALEHMGMNLSLPANRYQADTYRLDDRMALWYRRNDGPWEPPGLISPQSDIRNPSILGSFRGSQHMFSNSQYRESVVPSECDTVPPGVLPSDSGYGGSYGAKHSVTNGSVCDDSLDRNPETQSLVGHISELNFRTYNQDMMSKGGASSTASWHQSQPPAPPSSTANHQVSYEGSQVCDICNKVLKTKSEYKKHKQRHDKPFKCEVPGCSRTEGFSTPNDLDRHKRSLHPDEKAAGSRYQCPIGACKNKDKIWPRADNFRAHMRRVHQKTALSDDELDHYRIRISPKEDSDLIRGSTAPDFHQFSGFAIGNTNHGPSGWELHRNSVMDISAESSPPEILRRVQVEETPLVNKPSSEDRFHILNSLATHRMQPETNDTLFDGQSGVSRAISTRPNLTLDNTRFPQPEQLEQNAADLHPETRTSPVPRNPEPVDVDLDLTNRDSLLKLLEKLQSSGVLEQLGYKKENPLRPEDAQQEPANNTTGESRHVCTTCQKGFGRRCELKKHEKRHQKPYGCTFPGCSRHFGSKNDWKRHENSQHYMLEHWRCNEKQADNPSEVCGKVVQRRELFKQHLDSCHHVKDQATLDRKLEACRVGRNCDTRFWCGFCQEIVEIKKQGVNPWTERFNHIDDHFHGRNNQEKREISDWREENPPPPPRAESVTNDSEDASVTWPTPASSANSSDVPGNAGLEKRARSASSKRKRDDASDLHVSKRANLRYHCCECLQTMPKISEQCSNYPCEHKLCGNCMLSV</sequence>
<accession>A0ACB9Z8C7</accession>
<dbReference type="Proteomes" id="UP001497700">
    <property type="component" value="Unassembled WGS sequence"/>
</dbReference>
<protein>
    <submittedName>
        <fullName evidence="1">Uncharacterized protein</fullName>
    </submittedName>
</protein>
<evidence type="ECO:0000313" key="1">
    <source>
        <dbReference type="EMBL" id="KAI4867329.1"/>
    </source>
</evidence>
<organism evidence="1 2">
    <name type="scientific">Hypoxylon rubiginosum</name>
    <dbReference type="NCBI Taxonomy" id="110542"/>
    <lineage>
        <taxon>Eukaryota</taxon>
        <taxon>Fungi</taxon>
        <taxon>Dikarya</taxon>
        <taxon>Ascomycota</taxon>
        <taxon>Pezizomycotina</taxon>
        <taxon>Sordariomycetes</taxon>
        <taxon>Xylariomycetidae</taxon>
        <taxon>Xylariales</taxon>
        <taxon>Hypoxylaceae</taxon>
        <taxon>Hypoxylon</taxon>
    </lineage>
</organism>
<proteinExistence type="predicted"/>
<gene>
    <name evidence="1" type="ORF">F4820DRAFT_457023</name>
</gene>
<evidence type="ECO:0000313" key="2">
    <source>
        <dbReference type="Proteomes" id="UP001497700"/>
    </source>
</evidence>
<comment type="caution">
    <text evidence="1">The sequence shown here is derived from an EMBL/GenBank/DDBJ whole genome shotgun (WGS) entry which is preliminary data.</text>
</comment>
<name>A0ACB9Z8C7_9PEZI</name>
<keyword evidence="2" id="KW-1185">Reference proteome</keyword>
<reference evidence="1 2" key="1">
    <citation type="journal article" date="2022" name="New Phytol.">
        <title>Ecological generalism drives hyperdiversity of secondary metabolite gene clusters in xylarialean endophytes.</title>
        <authorList>
            <person name="Franco M.E.E."/>
            <person name="Wisecaver J.H."/>
            <person name="Arnold A.E."/>
            <person name="Ju Y.M."/>
            <person name="Slot J.C."/>
            <person name="Ahrendt S."/>
            <person name="Moore L.P."/>
            <person name="Eastman K.E."/>
            <person name="Scott K."/>
            <person name="Konkel Z."/>
            <person name="Mondo S.J."/>
            <person name="Kuo A."/>
            <person name="Hayes R.D."/>
            <person name="Haridas S."/>
            <person name="Andreopoulos B."/>
            <person name="Riley R."/>
            <person name="LaButti K."/>
            <person name="Pangilinan J."/>
            <person name="Lipzen A."/>
            <person name="Amirebrahimi M."/>
            <person name="Yan J."/>
            <person name="Adam C."/>
            <person name="Keymanesh K."/>
            <person name="Ng V."/>
            <person name="Louie K."/>
            <person name="Northen T."/>
            <person name="Drula E."/>
            <person name="Henrissat B."/>
            <person name="Hsieh H.M."/>
            <person name="Youens-Clark K."/>
            <person name="Lutzoni F."/>
            <person name="Miadlikowska J."/>
            <person name="Eastwood D.C."/>
            <person name="Hamelin R.C."/>
            <person name="Grigoriev I.V."/>
            <person name="U'Ren J.M."/>
        </authorList>
    </citation>
    <scope>NUCLEOTIDE SEQUENCE [LARGE SCALE GENOMIC DNA]</scope>
    <source>
        <strain evidence="1 2">CBS 119005</strain>
    </source>
</reference>